<evidence type="ECO:0000256" key="2">
    <source>
        <dbReference type="ARBA" id="ARBA00022679"/>
    </source>
</evidence>
<name>A0AAU8EI91_9CAUD</name>
<reference evidence="4" key="1">
    <citation type="submission" date="2024-05" db="EMBL/GenBank/DDBJ databases">
        <authorList>
            <person name="Gomaa S.E."/>
            <person name="Yahya G."/>
            <person name="Elsayed E.M."/>
            <person name="Yehia F.A.-Z.A."/>
        </authorList>
    </citation>
    <scope>NUCLEOTIDE SEQUENCE</scope>
</reference>
<dbReference type="PANTHER" id="PTHR30481">
    <property type="entry name" value="DNA ADENINE METHYLASE"/>
    <property type="match status" value="1"/>
</dbReference>
<dbReference type="EMBL" id="PP848496">
    <property type="protein sequence ID" value="XCH00557.1"/>
    <property type="molecule type" value="Genomic_DNA"/>
</dbReference>
<protein>
    <submittedName>
        <fullName evidence="4">Site-specific DNA-methyltransferase</fullName>
    </submittedName>
</protein>
<evidence type="ECO:0000256" key="3">
    <source>
        <dbReference type="ARBA" id="ARBA00022691"/>
    </source>
</evidence>
<dbReference type="GO" id="GO:0032259">
    <property type="term" value="P:methylation"/>
    <property type="evidence" value="ECO:0007669"/>
    <property type="project" value="UniProtKB-KW"/>
</dbReference>
<keyword evidence="2" id="KW-0808">Transferase</keyword>
<evidence type="ECO:0000256" key="1">
    <source>
        <dbReference type="ARBA" id="ARBA00022603"/>
    </source>
</evidence>
<organism evidence="4">
    <name type="scientific">Enterococcus phage vB_EfaS_SZ1</name>
    <dbReference type="NCBI Taxonomy" id="3161157"/>
    <lineage>
        <taxon>Viruses</taxon>
        <taxon>Duplodnaviria</taxon>
        <taxon>Heunggongvirae</taxon>
        <taxon>Uroviricota</taxon>
        <taxon>Caudoviricetes</taxon>
        <taxon>Efquatrovirus</taxon>
    </lineage>
</organism>
<dbReference type="InterPro" id="IPR012327">
    <property type="entry name" value="MeTrfase_D12"/>
</dbReference>
<dbReference type="Pfam" id="PF02086">
    <property type="entry name" value="MethyltransfD12"/>
    <property type="match status" value="1"/>
</dbReference>
<dbReference type="GO" id="GO:0043565">
    <property type="term" value="F:sequence-specific DNA binding"/>
    <property type="evidence" value="ECO:0007669"/>
    <property type="project" value="TreeGrafter"/>
</dbReference>
<dbReference type="SUPFAM" id="SSF53335">
    <property type="entry name" value="S-adenosyl-L-methionine-dependent methyltransferases"/>
    <property type="match status" value="1"/>
</dbReference>
<keyword evidence="1" id="KW-0489">Methyltransferase</keyword>
<keyword evidence="3" id="KW-0949">S-adenosyl-L-methionine</keyword>
<dbReference type="GO" id="GO:1904047">
    <property type="term" value="F:S-adenosyl-L-methionine binding"/>
    <property type="evidence" value="ECO:0007669"/>
    <property type="project" value="TreeGrafter"/>
</dbReference>
<dbReference type="GO" id="GO:0009307">
    <property type="term" value="P:DNA restriction-modification system"/>
    <property type="evidence" value="ECO:0007669"/>
    <property type="project" value="InterPro"/>
</dbReference>
<evidence type="ECO:0000313" key="4">
    <source>
        <dbReference type="EMBL" id="XCH00557.1"/>
    </source>
</evidence>
<accession>A0AAU8EI91</accession>
<dbReference type="GO" id="GO:0006298">
    <property type="term" value="P:mismatch repair"/>
    <property type="evidence" value="ECO:0007669"/>
    <property type="project" value="TreeGrafter"/>
</dbReference>
<dbReference type="PRINTS" id="PR00505">
    <property type="entry name" value="D12N6MTFRASE"/>
</dbReference>
<dbReference type="InterPro" id="IPR029063">
    <property type="entry name" value="SAM-dependent_MTases_sf"/>
</dbReference>
<proteinExistence type="predicted"/>
<dbReference type="Gene3D" id="3.40.50.150">
    <property type="entry name" value="Vaccinia Virus protein VP39"/>
    <property type="match status" value="2"/>
</dbReference>
<dbReference type="GO" id="GO:0009007">
    <property type="term" value="F:site-specific DNA-methyltransferase (adenine-specific) activity"/>
    <property type="evidence" value="ECO:0007669"/>
    <property type="project" value="UniProtKB-EC"/>
</dbReference>
<sequence>MKYVGSKNRLSKELAPIIQSYITDDTVAYIEPFVGGANMIDKIDHHNKIGSDLHKELIELLKYTRDNYDKLPTTFTEEEYNKVKHNRHSYEPWYVGLVGFCGAFGATYMSGFARGTKADKVTPRDIPAEGIRNLVKQAPKLKGIDFQHKSFLDYNPNDYKGCVFYLDPPYRATFGYSTGKFPYKEFDKWVVELAKNNTVLISEYEMPEDRFECIWSKEHLVNVNNNVKHGKNKKRVEKLFKVR</sequence>